<evidence type="ECO:0000256" key="4">
    <source>
        <dbReference type="ARBA" id="ARBA00038355"/>
    </source>
</evidence>
<dbReference type="Gene3D" id="3.40.50.1000">
    <property type="entry name" value="HAD superfamily/HAD-like"/>
    <property type="match status" value="1"/>
</dbReference>
<dbReference type="GO" id="GO:0004721">
    <property type="term" value="F:phosphoprotein phosphatase activity"/>
    <property type="evidence" value="ECO:0000318"/>
    <property type="project" value="GO_Central"/>
</dbReference>
<reference evidence="11" key="4">
    <citation type="journal article" date="2018" name="Nat. Plants">
        <title>Whole-genome landscape of Medicago truncatula symbiotic genes.</title>
        <authorList>
            <person name="Pecrix Y."/>
            <person name="Staton S.E."/>
            <person name="Sallet E."/>
            <person name="Lelandais-Briere C."/>
            <person name="Moreau S."/>
            <person name="Carrere S."/>
            <person name="Blein T."/>
            <person name="Jardinaud M.F."/>
            <person name="Latrasse D."/>
            <person name="Zouine M."/>
            <person name="Zahm M."/>
            <person name="Kreplak J."/>
            <person name="Mayjonade B."/>
            <person name="Satge C."/>
            <person name="Perez M."/>
            <person name="Cauet S."/>
            <person name="Marande W."/>
            <person name="Chantry-Darmon C."/>
            <person name="Lopez-Roques C."/>
            <person name="Bouchez O."/>
            <person name="Berard A."/>
            <person name="Debelle F."/>
            <person name="Munos S."/>
            <person name="Bendahmane A."/>
            <person name="Berges H."/>
            <person name="Niebel A."/>
            <person name="Buitink J."/>
            <person name="Frugier F."/>
            <person name="Benhamed M."/>
            <person name="Crespi M."/>
            <person name="Gouzy J."/>
            <person name="Gamas P."/>
        </authorList>
    </citation>
    <scope>NUCLEOTIDE SEQUENCE [LARGE SCALE GENOMIC DNA]</scope>
    <source>
        <strain evidence="11">cv. Jemalong A17</strain>
    </source>
</reference>
<evidence type="ECO:0000313" key="10">
    <source>
        <dbReference type="Proteomes" id="UP000002051"/>
    </source>
</evidence>
<evidence type="ECO:0000313" key="8">
    <source>
        <dbReference type="EMBL" id="RHN55613.1"/>
    </source>
</evidence>
<dbReference type="Pfam" id="PF03031">
    <property type="entry name" value="NIF"/>
    <property type="match status" value="1"/>
</dbReference>
<dbReference type="GO" id="GO:0005634">
    <property type="term" value="C:nucleus"/>
    <property type="evidence" value="ECO:0007669"/>
    <property type="project" value="UniProtKB-ARBA"/>
</dbReference>
<evidence type="ECO:0000313" key="9">
    <source>
        <dbReference type="EnsemblPlants" id="AES97137"/>
    </source>
</evidence>
<reference evidence="9" key="3">
    <citation type="submission" date="2015-04" db="UniProtKB">
        <authorList>
            <consortium name="EnsemblPlants"/>
        </authorList>
    </citation>
    <scope>IDENTIFICATION</scope>
    <source>
        <strain evidence="9">cv. Jemalong A17</strain>
    </source>
</reference>
<keyword evidence="10" id="KW-1185">Reference proteome</keyword>
<proteinExistence type="inferred from homology"/>
<reference evidence="7 10" key="2">
    <citation type="journal article" date="2014" name="BMC Genomics">
        <title>An improved genome release (version Mt4.0) for the model legume Medicago truncatula.</title>
        <authorList>
            <person name="Tang H."/>
            <person name="Krishnakumar V."/>
            <person name="Bidwell S."/>
            <person name="Rosen B."/>
            <person name="Chan A."/>
            <person name="Zhou S."/>
            <person name="Gentzbittel L."/>
            <person name="Childs K.L."/>
            <person name="Yandell M."/>
            <person name="Gundlach H."/>
            <person name="Mayer K.F."/>
            <person name="Schwartz D.C."/>
            <person name="Town C.D."/>
        </authorList>
    </citation>
    <scope>GENOME REANNOTATION</scope>
    <source>
        <strain evidence="9 10">cv. Jemalong A17</strain>
    </source>
</reference>
<dbReference type="PaxDb" id="3880-AES97137"/>
<evidence type="ECO:0000256" key="5">
    <source>
        <dbReference type="SAM" id="MobiDB-lite"/>
    </source>
</evidence>
<dbReference type="STRING" id="3880.G7JZ58"/>
<name>G7JZ58_MEDTR</name>
<dbReference type="InterPro" id="IPR023214">
    <property type="entry name" value="HAD_sf"/>
</dbReference>
<feature type="domain" description="FCP1 homology" evidence="6">
    <location>
        <begin position="120"/>
        <end position="280"/>
    </location>
</feature>
<dbReference type="eggNOG" id="KOG1605">
    <property type="taxonomic scope" value="Eukaryota"/>
</dbReference>
<dbReference type="HOGENOM" id="CLU_020262_4_1_1"/>
<dbReference type="SMART" id="SM00577">
    <property type="entry name" value="CPDc"/>
    <property type="match status" value="1"/>
</dbReference>
<accession>G7JZ58</accession>
<dbReference type="PROSITE" id="PS50969">
    <property type="entry name" value="FCP1"/>
    <property type="match status" value="1"/>
</dbReference>
<keyword evidence="1 8" id="KW-0378">Hydrolase</keyword>
<dbReference type="InterPro" id="IPR004274">
    <property type="entry name" value="FCP1_dom"/>
</dbReference>
<dbReference type="EnsemblPlants" id="AES97137">
    <property type="protein sequence ID" value="AES97137"/>
    <property type="gene ID" value="MTR_5g045920"/>
</dbReference>
<dbReference type="InterPro" id="IPR011948">
    <property type="entry name" value="Dullard_phosphatase"/>
</dbReference>
<evidence type="ECO:0000256" key="3">
    <source>
        <dbReference type="ARBA" id="ARBA00037324"/>
    </source>
</evidence>
<keyword evidence="2" id="KW-0904">Protein phosphatase</keyword>
<dbReference type="PANTHER" id="PTHR12210">
    <property type="entry name" value="DULLARD PROTEIN PHOSPHATASE"/>
    <property type="match status" value="1"/>
</dbReference>
<evidence type="ECO:0000313" key="11">
    <source>
        <dbReference type="Proteomes" id="UP000265566"/>
    </source>
</evidence>
<dbReference type="EMBL" id="PSQE01000005">
    <property type="protein sequence ID" value="RHN55613.1"/>
    <property type="molecule type" value="Genomic_DNA"/>
</dbReference>
<dbReference type="OrthoDB" id="277011at2759"/>
<reference evidence="8" key="5">
    <citation type="journal article" date="2018" name="Nat. Plants">
        <title>Whole-genome landscape of Medicago truncatula symbiotic genes.</title>
        <authorList>
            <person name="Pecrix Y."/>
            <person name="Gamas P."/>
            <person name="Carrere S."/>
        </authorList>
    </citation>
    <scope>NUCLEOTIDE SEQUENCE</scope>
    <source>
        <tissue evidence="8">Leaves</tissue>
    </source>
</reference>
<dbReference type="InterPro" id="IPR036412">
    <property type="entry name" value="HAD-like_sf"/>
</dbReference>
<evidence type="ECO:0000256" key="1">
    <source>
        <dbReference type="ARBA" id="ARBA00022801"/>
    </source>
</evidence>
<protein>
    <submittedName>
        <fullName evidence="7">NLI interacting factor-like phosphatase</fullName>
    </submittedName>
</protein>
<dbReference type="NCBIfam" id="TIGR02251">
    <property type="entry name" value="HIF-SF_euk"/>
    <property type="match status" value="1"/>
</dbReference>
<comment type="function">
    <text evidence="3">Probable phosphatase.</text>
</comment>
<dbReference type="SUPFAM" id="SSF56784">
    <property type="entry name" value="HAD-like"/>
    <property type="match status" value="1"/>
</dbReference>
<dbReference type="Proteomes" id="UP000265566">
    <property type="component" value="Chromosome 5"/>
</dbReference>
<dbReference type="Proteomes" id="UP000002051">
    <property type="component" value="Chromosome 5"/>
</dbReference>
<dbReference type="FunFam" id="3.40.50.1000:FF:000015">
    <property type="entry name" value="CTD small phosphatase-like protein 2"/>
    <property type="match status" value="1"/>
</dbReference>
<evidence type="ECO:0000313" key="7">
    <source>
        <dbReference type="EMBL" id="AES97137.2"/>
    </source>
</evidence>
<gene>
    <name evidence="9" type="primary">11435839</name>
    <name evidence="7" type="ordered locus">MTR_5g045920</name>
    <name evidence="8" type="ORF">MtrunA17_Chr5g0419741</name>
</gene>
<evidence type="ECO:0000256" key="2">
    <source>
        <dbReference type="ARBA" id="ARBA00022912"/>
    </source>
</evidence>
<dbReference type="CDD" id="cd07521">
    <property type="entry name" value="HAD_FCP1-like"/>
    <property type="match status" value="1"/>
</dbReference>
<accession>A0A0C3XJF1</accession>
<dbReference type="KEGG" id="mtr:11435839"/>
<comment type="similarity">
    <text evidence="4">Belongs to the CTDSPL2 family.</text>
</comment>
<organism evidence="7 10">
    <name type="scientific">Medicago truncatula</name>
    <name type="common">Barrel medic</name>
    <name type="synonym">Medicago tribuloides</name>
    <dbReference type="NCBI Taxonomy" id="3880"/>
    <lineage>
        <taxon>Eukaryota</taxon>
        <taxon>Viridiplantae</taxon>
        <taxon>Streptophyta</taxon>
        <taxon>Embryophyta</taxon>
        <taxon>Tracheophyta</taxon>
        <taxon>Spermatophyta</taxon>
        <taxon>Magnoliopsida</taxon>
        <taxon>eudicotyledons</taxon>
        <taxon>Gunneridae</taxon>
        <taxon>Pentapetalae</taxon>
        <taxon>rosids</taxon>
        <taxon>fabids</taxon>
        <taxon>Fabales</taxon>
        <taxon>Fabaceae</taxon>
        <taxon>Papilionoideae</taxon>
        <taxon>50 kb inversion clade</taxon>
        <taxon>NPAAA clade</taxon>
        <taxon>Hologalegina</taxon>
        <taxon>IRL clade</taxon>
        <taxon>Trifolieae</taxon>
        <taxon>Medicago</taxon>
    </lineage>
</organism>
<feature type="region of interest" description="Disordered" evidence="5">
    <location>
        <begin position="1"/>
        <end position="43"/>
    </location>
</feature>
<dbReference type="Gramene" id="rna30816">
    <property type="protein sequence ID" value="RHN55613.1"/>
    <property type="gene ID" value="gene30816"/>
</dbReference>
<sequence length="304" mass="34449">MQTRRNRSRECCSPKVSGAQRKASENGQVADLIKSSGRKNNESSCAFEDKDAEQWPLNLGTEAVDGGSIDIEGNQQTVTPATMFSPCLYDFDAYSFIKTLPELSEVVPTFRQMLLPRQTRGCPPTTLVLGLDGTLVHSTLVKPKEDHDLTFTVSFNSVKEDVYVRYRPHLKEFLDEVSGIFEIIVFTAGQRIYADKLLNKLDPSRKIFRHRLFRESCVNVDEKYVKDLSILGRDLARVTMIDSSPHSFGFQVENGIPIETWFADPSDNKLLSLIPFLESLVEVDDVRTEIKNRFNLQEKIADAY</sequence>
<dbReference type="EMBL" id="CM001221">
    <property type="protein sequence ID" value="AES97137.2"/>
    <property type="molecule type" value="Genomic_DNA"/>
</dbReference>
<evidence type="ECO:0000259" key="6">
    <source>
        <dbReference type="PROSITE" id="PS50969"/>
    </source>
</evidence>
<reference evidence="7 10" key="1">
    <citation type="journal article" date="2011" name="Nature">
        <title>The Medicago genome provides insight into the evolution of rhizobial symbioses.</title>
        <authorList>
            <person name="Young N.D."/>
            <person name="Debelle F."/>
            <person name="Oldroyd G.E."/>
            <person name="Geurts R."/>
            <person name="Cannon S.B."/>
            <person name="Udvardi M.K."/>
            <person name="Benedito V.A."/>
            <person name="Mayer K.F."/>
            <person name="Gouzy J."/>
            <person name="Schoof H."/>
            <person name="Van de Peer Y."/>
            <person name="Proost S."/>
            <person name="Cook D.R."/>
            <person name="Meyers B.C."/>
            <person name="Spannagl M."/>
            <person name="Cheung F."/>
            <person name="De Mita S."/>
            <person name="Krishnakumar V."/>
            <person name="Gundlach H."/>
            <person name="Zhou S."/>
            <person name="Mudge J."/>
            <person name="Bharti A.K."/>
            <person name="Murray J.D."/>
            <person name="Naoumkina M.A."/>
            <person name="Rosen B."/>
            <person name="Silverstein K.A."/>
            <person name="Tang H."/>
            <person name="Rombauts S."/>
            <person name="Zhao P.X."/>
            <person name="Zhou P."/>
            <person name="Barbe V."/>
            <person name="Bardou P."/>
            <person name="Bechner M."/>
            <person name="Bellec A."/>
            <person name="Berger A."/>
            <person name="Berges H."/>
            <person name="Bidwell S."/>
            <person name="Bisseling T."/>
            <person name="Choisne N."/>
            <person name="Couloux A."/>
            <person name="Denny R."/>
            <person name="Deshpande S."/>
            <person name="Dai X."/>
            <person name="Doyle J.J."/>
            <person name="Dudez A.M."/>
            <person name="Farmer A.D."/>
            <person name="Fouteau S."/>
            <person name="Franken C."/>
            <person name="Gibelin C."/>
            <person name="Gish J."/>
            <person name="Goldstein S."/>
            <person name="Gonzalez A.J."/>
            <person name="Green P.J."/>
            <person name="Hallab A."/>
            <person name="Hartog M."/>
            <person name="Hua A."/>
            <person name="Humphray S.J."/>
            <person name="Jeong D.H."/>
            <person name="Jing Y."/>
            <person name="Jocker A."/>
            <person name="Kenton S.M."/>
            <person name="Kim D.J."/>
            <person name="Klee K."/>
            <person name="Lai H."/>
            <person name="Lang C."/>
            <person name="Lin S."/>
            <person name="Macmil S.L."/>
            <person name="Magdelenat G."/>
            <person name="Matthews L."/>
            <person name="McCorrison J."/>
            <person name="Monaghan E.L."/>
            <person name="Mun J.H."/>
            <person name="Najar F.Z."/>
            <person name="Nicholson C."/>
            <person name="Noirot C."/>
            <person name="O'Bleness M."/>
            <person name="Paule C.R."/>
            <person name="Poulain J."/>
            <person name="Prion F."/>
            <person name="Qin B."/>
            <person name="Qu C."/>
            <person name="Retzel E.F."/>
            <person name="Riddle C."/>
            <person name="Sallet E."/>
            <person name="Samain S."/>
            <person name="Samson N."/>
            <person name="Sanders I."/>
            <person name="Saurat O."/>
            <person name="Scarpelli C."/>
            <person name="Schiex T."/>
            <person name="Segurens B."/>
            <person name="Severin A.J."/>
            <person name="Sherrier D.J."/>
            <person name="Shi R."/>
            <person name="Sims S."/>
            <person name="Singer S.R."/>
            <person name="Sinharoy S."/>
            <person name="Sterck L."/>
            <person name="Viollet A."/>
            <person name="Wang B.B."/>
            <person name="Wang K."/>
            <person name="Wang M."/>
            <person name="Wang X."/>
            <person name="Warfsmann J."/>
            <person name="Weissenbach J."/>
            <person name="White D.D."/>
            <person name="White J.D."/>
            <person name="Wiley G.B."/>
            <person name="Wincker P."/>
            <person name="Xing Y."/>
            <person name="Yang L."/>
            <person name="Yao Z."/>
            <person name="Ying F."/>
            <person name="Zhai J."/>
            <person name="Zhou L."/>
            <person name="Zuber A."/>
            <person name="Denarie J."/>
            <person name="Dixon R.A."/>
            <person name="May G.D."/>
            <person name="Schwartz D.C."/>
            <person name="Rogers J."/>
            <person name="Quetier F."/>
            <person name="Town C.D."/>
            <person name="Roe B.A."/>
        </authorList>
    </citation>
    <scope>NUCLEOTIDE SEQUENCE [LARGE SCALE GENOMIC DNA]</scope>
    <source>
        <strain evidence="7">A17</strain>
        <strain evidence="9 10">cv. Jemalong A17</strain>
    </source>
</reference>
<dbReference type="AlphaFoldDB" id="G7JZ58"/>
<dbReference type="InterPro" id="IPR050365">
    <property type="entry name" value="TIM50"/>
</dbReference>